<evidence type="ECO:0000313" key="1">
    <source>
        <dbReference type="EMBL" id="KAH9306199.1"/>
    </source>
</evidence>
<organism evidence="1 2">
    <name type="scientific">Taxus chinensis</name>
    <name type="common">Chinese yew</name>
    <name type="synonym">Taxus wallichiana var. chinensis</name>
    <dbReference type="NCBI Taxonomy" id="29808"/>
    <lineage>
        <taxon>Eukaryota</taxon>
        <taxon>Viridiplantae</taxon>
        <taxon>Streptophyta</taxon>
        <taxon>Embryophyta</taxon>
        <taxon>Tracheophyta</taxon>
        <taxon>Spermatophyta</taxon>
        <taxon>Pinopsida</taxon>
        <taxon>Pinidae</taxon>
        <taxon>Conifers II</taxon>
        <taxon>Cupressales</taxon>
        <taxon>Taxaceae</taxon>
        <taxon>Taxus</taxon>
    </lineage>
</organism>
<name>A0AA38KJ81_TAXCH</name>
<comment type="caution">
    <text evidence="1">The sequence shown here is derived from an EMBL/GenBank/DDBJ whole genome shotgun (WGS) entry which is preliminary data.</text>
</comment>
<reference evidence="1 2" key="1">
    <citation type="journal article" date="2021" name="Nat. Plants">
        <title>The Taxus genome provides insights into paclitaxel biosynthesis.</title>
        <authorList>
            <person name="Xiong X."/>
            <person name="Gou J."/>
            <person name="Liao Q."/>
            <person name="Li Y."/>
            <person name="Zhou Q."/>
            <person name="Bi G."/>
            <person name="Li C."/>
            <person name="Du R."/>
            <person name="Wang X."/>
            <person name="Sun T."/>
            <person name="Guo L."/>
            <person name="Liang H."/>
            <person name="Lu P."/>
            <person name="Wu Y."/>
            <person name="Zhang Z."/>
            <person name="Ro D.K."/>
            <person name="Shang Y."/>
            <person name="Huang S."/>
            <person name="Yan J."/>
        </authorList>
    </citation>
    <scope>NUCLEOTIDE SEQUENCE [LARGE SCALE GENOMIC DNA]</scope>
    <source>
        <strain evidence="1">Ta-2019</strain>
    </source>
</reference>
<proteinExistence type="predicted"/>
<evidence type="ECO:0000313" key="2">
    <source>
        <dbReference type="Proteomes" id="UP000824469"/>
    </source>
</evidence>
<sequence>IEFNLEHGWHTTIPRSEANNYMEIYGADNSRANKKIFRKKVLELAKLDFNNDIISFK</sequence>
<dbReference type="InterPro" id="IPR036965">
    <property type="entry name" value="Terpene_synth_N_sf"/>
</dbReference>
<keyword evidence="2" id="KW-1185">Reference proteome</keyword>
<dbReference type="AlphaFoldDB" id="A0AA38KJ81"/>
<feature type="non-terminal residue" evidence="1">
    <location>
        <position position="57"/>
    </location>
</feature>
<protein>
    <submittedName>
        <fullName evidence="1">Uncharacterized protein</fullName>
    </submittedName>
</protein>
<dbReference type="EMBL" id="JAHRHJ020000008">
    <property type="protein sequence ID" value="KAH9306199.1"/>
    <property type="molecule type" value="Genomic_DNA"/>
</dbReference>
<dbReference type="Proteomes" id="UP000824469">
    <property type="component" value="Unassembled WGS sequence"/>
</dbReference>
<feature type="non-terminal residue" evidence="1">
    <location>
        <position position="1"/>
    </location>
</feature>
<accession>A0AA38KJ81</accession>
<dbReference type="GO" id="GO:0010333">
    <property type="term" value="F:terpene synthase activity"/>
    <property type="evidence" value="ECO:0007669"/>
    <property type="project" value="InterPro"/>
</dbReference>
<gene>
    <name evidence="1" type="ORF">KI387_010603</name>
</gene>
<dbReference type="Gene3D" id="1.50.10.130">
    <property type="entry name" value="Terpene synthase, N-terminal domain"/>
    <property type="match status" value="1"/>
</dbReference>